<name>A0ACB9M4G7_9MYRT</name>
<gene>
    <name evidence="1" type="ORF">MLD38_032801</name>
</gene>
<dbReference type="EMBL" id="CM042889">
    <property type="protein sequence ID" value="KAI4319169.1"/>
    <property type="molecule type" value="Genomic_DNA"/>
</dbReference>
<evidence type="ECO:0000313" key="1">
    <source>
        <dbReference type="EMBL" id="KAI4319169.1"/>
    </source>
</evidence>
<keyword evidence="2" id="KW-1185">Reference proteome</keyword>
<organism evidence="1 2">
    <name type="scientific">Melastoma candidum</name>
    <dbReference type="NCBI Taxonomy" id="119954"/>
    <lineage>
        <taxon>Eukaryota</taxon>
        <taxon>Viridiplantae</taxon>
        <taxon>Streptophyta</taxon>
        <taxon>Embryophyta</taxon>
        <taxon>Tracheophyta</taxon>
        <taxon>Spermatophyta</taxon>
        <taxon>Magnoliopsida</taxon>
        <taxon>eudicotyledons</taxon>
        <taxon>Gunneridae</taxon>
        <taxon>Pentapetalae</taxon>
        <taxon>rosids</taxon>
        <taxon>malvids</taxon>
        <taxon>Myrtales</taxon>
        <taxon>Melastomataceae</taxon>
        <taxon>Melastomatoideae</taxon>
        <taxon>Melastomateae</taxon>
        <taxon>Melastoma</taxon>
    </lineage>
</organism>
<comment type="caution">
    <text evidence="1">The sequence shown here is derived from an EMBL/GenBank/DDBJ whole genome shotgun (WGS) entry which is preliminary data.</text>
</comment>
<protein>
    <submittedName>
        <fullName evidence="1">Uncharacterized protein</fullName>
    </submittedName>
</protein>
<proteinExistence type="predicted"/>
<dbReference type="Proteomes" id="UP001057402">
    <property type="component" value="Chromosome 10"/>
</dbReference>
<evidence type="ECO:0000313" key="2">
    <source>
        <dbReference type="Proteomes" id="UP001057402"/>
    </source>
</evidence>
<accession>A0ACB9M4G7</accession>
<sequence>MESWSCVSGGKGLVADDVMSPSSSIGGGRIKNAPVGWDLSAPALGFDHDMTVSAQSIVHADDGLGEIGFQEVTTRQFQGCSRGNFTSNAPFYGVNGSSSSLVHPALPADCRDSLLIDLKLGRFLPDITDSHNPKVPQGIPIFSSSQSSLPQKRVRSGGLSLQVAYCQVYGCYKDLSSCKDYHKRHKVCEVHSKTPRVIVNGIEQRFCQQCSRFHLLAEFDESKRSCRKRLAGHNERRRKPQVSIQAGRIGRLLQPYSGPAGNVFRPSSSRASSLIRPDIIFNGNLLNPDRGGSNMSGCIKVEDRDVLGPPSAVPLLKGHLDSKSPYSYERPFNFFHDGESSIGAEDFTIFGTASTIQALSGISECGCALSLLSSQSQSSSSHSFGIPMAQPLIPTGMDYDQQTSHTSFRGLLDKASFMKPGERGSASSLLIPDPVNFEFPDGALQGPEFSNVKDGSTINLLQLSSQLQRVEDQRQFI</sequence>
<reference evidence="2" key="1">
    <citation type="journal article" date="2023" name="Front. Plant Sci.">
        <title>Chromosomal-level genome assembly of Melastoma candidum provides insights into trichome evolution.</title>
        <authorList>
            <person name="Zhong Y."/>
            <person name="Wu W."/>
            <person name="Sun C."/>
            <person name="Zou P."/>
            <person name="Liu Y."/>
            <person name="Dai S."/>
            <person name="Zhou R."/>
        </authorList>
    </citation>
    <scope>NUCLEOTIDE SEQUENCE [LARGE SCALE GENOMIC DNA]</scope>
</reference>